<evidence type="ECO:0000256" key="5">
    <source>
        <dbReference type="ARBA" id="ARBA00022825"/>
    </source>
</evidence>
<dbReference type="CDD" id="cd11377">
    <property type="entry name" value="Pro-peptidase_S53"/>
    <property type="match status" value="1"/>
</dbReference>
<dbReference type="SUPFAM" id="SSF52743">
    <property type="entry name" value="Subtilisin-like"/>
    <property type="match status" value="1"/>
</dbReference>
<dbReference type="Pfam" id="PF09286">
    <property type="entry name" value="Pro-kuma_activ"/>
    <property type="match status" value="1"/>
</dbReference>
<evidence type="ECO:0000256" key="2">
    <source>
        <dbReference type="ARBA" id="ARBA00022670"/>
    </source>
</evidence>
<dbReference type="GO" id="GO:0005576">
    <property type="term" value="C:extracellular region"/>
    <property type="evidence" value="ECO:0007669"/>
    <property type="project" value="UniProtKB-SubCell"/>
</dbReference>
<dbReference type="AlphaFoldDB" id="A0AAW0DT86"/>
<dbReference type="Gene3D" id="3.40.50.200">
    <property type="entry name" value="Peptidase S8/S53 domain"/>
    <property type="match status" value="1"/>
</dbReference>
<evidence type="ECO:0000256" key="7">
    <source>
        <dbReference type="ARBA" id="ARBA00023145"/>
    </source>
</evidence>
<protein>
    <submittedName>
        <fullName evidence="11">Peptidase S8/S53 domain-containing protein</fullName>
    </submittedName>
</protein>
<reference evidence="11 12" key="1">
    <citation type="journal article" date="2024" name="J Genomics">
        <title>Draft genome sequencing and assembly of Favolaschia claudopus CIRM-BRFM 2984 isolated from oak limbs.</title>
        <authorList>
            <person name="Navarro D."/>
            <person name="Drula E."/>
            <person name="Chaduli D."/>
            <person name="Cazenave R."/>
            <person name="Ahrendt S."/>
            <person name="Wang J."/>
            <person name="Lipzen A."/>
            <person name="Daum C."/>
            <person name="Barry K."/>
            <person name="Grigoriev I.V."/>
            <person name="Favel A."/>
            <person name="Rosso M.N."/>
            <person name="Martin F."/>
        </authorList>
    </citation>
    <scope>NUCLEOTIDE SEQUENCE [LARGE SCALE GENOMIC DNA]</scope>
    <source>
        <strain evidence="11 12">CIRM-BRFM 2984</strain>
    </source>
</reference>
<dbReference type="InterPro" id="IPR015366">
    <property type="entry name" value="S53_propep"/>
</dbReference>
<keyword evidence="4 8" id="KW-0378">Hydrolase</keyword>
<dbReference type="SMART" id="SM00944">
    <property type="entry name" value="Pro-kuma_activ"/>
    <property type="match status" value="1"/>
</dbReference>
<keyword evidence="6 8" id="KW-0106">Calcium</keyword>
<evidence type="ECO:0000256" key="6">
    <source>
        <dbReference type="ARBA" id="ARBA00022837"/>
    </source>
</evidence>
<proteinExistence type="predicted"/>
<dbReference type="InterPro" id="IPR030400">
    <property type="entry name" value="Sedolisin_dom"/>
</dbReference>
<comment type="caution">
    <text evidence="11">The sequence shown here is derived from an EMBL/GenBank/DDBJ whole genome shotgun (WGS) entry which is preliminary data.</text>
</comment>
<keyword evidence="2 8" id="KW-0645">Protease</keyword>
<evidence type="ECO:0000256" key="3">
    <source>
        <dbReference type="ARBA" id="ARBA00022723"/>
    </source>
</evidence>
<keyword evidence="5 8" id="KW-0720">Serine protease</keyword>
<feature type="active site" description="Charge relay system" evidence="8">
    <location>
        <position position="299"/>
    </location>
</feature>
<evidence type="ECO:0000256" key="9">
    <source>
        <dbReference type="SAM" id="SignalP"/>
    </source>
</evidence>
<name>A0AAW0DT86_9AGAR</name>
<evidence type="ECO:0000256" key="1">
    <source>
        <dbReference type="ARBA" id="ARBA00004239"/>
    </source>
</evidence>
<dbReference type="PROSITE" id="PS51695">
    <property type="entry name" value="SEDOLISIN"/>
    <property type="match status" value="1"/>
</dbReference>
<gene>
    <name evidence="11" type="ORF">R3P38DRAFT_2845341</name>
</gene>
<dbReference type="PANTHER" id="PTHR14218:SF19">
    <property type="entry name" value="SERINE PROTEASE AORO, PUTATIVE (AFU_ORTHOLOGUE AFUA_6G10250)-RELATED"/>
    <property type="match status" value="1"/>
</dbReference>
<evidence type="ECO:0000313" key="11">
    <source>
        <dbReference type="EMBL" id="KAK7055138.1"/>
    </source>
</evidence>
<feature type="binding site" evidence="8">
    <location>
        <position position="611"/>
    </location>
    <ligand>
        <name>Ca(2+)</name>
        <dbReference type="ChEBI" id="CHEBI:29108"/>
    </ligand>
</feature>
<evidence type="ECO:0000256" key="8">
    <source>
        <dbReference type="PROSITE-ProRule" id="PRU01032"/>
    </source>
</evidence>
<sequence>MLGVTLILVFCASQALSSPSPWSFSVHERRASIPHGWSRIDTPVPTTALLPLRIGLKQSNIDRLNDILMDISHPDSDNYGKHWKAEDVKTFFRPSEGSVSTVMQWLEDSGVNRARIELSSGENWVHVKDLTVAEAERILNTEYHLYQHTDGQARLACSAYSVPSHIQSHIELITPTLHFDGRAPPGKRNTHSPLAKRKLQVSNPDPQLAAADDLSNCDVRITPPCYRALYNIPAEPTIRAASNNSFAIVEYTPQAYIGTDLDSFFQLFRPSLVGSRPELISIDGGVVQTEEMDFGVNIESNFDLGYAMTLVGPGQPVRLYQVEDIVEGSTVAGFNDFLDALDGDYCTEDGGDDPSIDGIYPDPAPDGYKGPKDCGNKPRSHVISVSYAYNEADFTPFYEIRQCNEYGKLGLMGITFLYASGDSGVAGNEELCVFPNGTQSEDAPLFNPLFPANCPFVTALGATQVDPGSTVFDPETAAALTGGGFSNIFALPAYQKKAVEKYYKFHEPPYGADRYNNSRKARGIPDFSVNGVNCTVVALGRTIAVAGTSASPPVVGAMITLINDARIAAGKSPVGFINPAIYSDAFKGAFNDIVSGNNPGCGTDGFESVEGWDPVSGLGTPDFQKLLDVWMSLP</sequence>
<dbReference type="GO" id="GO:0008240">
    <property type="term" value="F:tripeptidyl-peptidase activity"/>
    <property type="evidence" value="ECO:0007669"/>
    <property type="project" value="TreeGrafter"/>
</dbReference>
<keyword evidence="9" id="KW-0732">Signal</keyword>
<dbReference type="CDD" id="cd04056">
    <property type="entry name" value="Peptidases_S53"/>
    <property type="match status" value="1"/>
</dbReference>
<dbReference type="InterPro" id="IPR036852">
    <property type="entry name" value="Peptidase_S8/S53_dom_sf"/>
</dbReference>
<dbReference type="GO" id="GO:0006508">
    <property type="term" value="P:proteolysis"/>
    <property type="evidence" value="ECO:0007669"/>
    <property type="project" value="UniProtKB-KW"/>
</dbReference>
<keyword evidence="3 8" id="KW-0479">Metal-binding</keyword>
<feature type="active site" description="Charge relay system" evidence="8">
    <location>
        <position position="303"/>
    </location>
</feature>
<feature type="binding site" evidence="8">
    <location>
        <position position="592"/>
    </location>
    <ligand>
        <name>Ca(2+)</name>
        <dbReference type="ChEBI" id="CHEBI:29108"/>
    </ligand>
</feature>
<feature type="domain" description="Peptidase S53" evidence="10">
    <location>
        <begin position="220"/>
        <end position="633"/>
    </location>
</feature>
<dbReference type="InterPro" id="IPR050819">
    <property type="entry name" value="Tripeptidyl-peptidase_I"/>
</dbReference>
<feature type="binding site" evidence="8">
    <location>
        <position position="593"/>
    </location>
    <ligand>
        <name>Ca(2+)</name>
        <dbReference type="ChEBI" id="CHEBI:29108"/>
    </ligand>
</feature>
<dbReference type="GO" id="GO:0046872">
    <property type="term" value="F:metal ion binding"/>
    <property type="evidence" value="ECO:0007669"/>
    <property type="project" value="UniProtKB-UniRule"/>
</dbReference>
<dbReference type="SUPFAM" id="SSF54897">
    <property type="entry name" value="Protease propeptides/inhibitors"/>
    <property type="match status" value="1"/>
</dbReference>
<dbReference type="Proteomes" id="UP001362999">
    <property type="component" value="Unassembled WGS sequence"/>
</dbReference>
<dbReference type="EMBL" id="JAWWNJ010000005">
    <property type="protein sequence ID" value="KAK7055138.1"/>
    <property type="molecule type" value="Genomic_DNA"/>
</dbReference>
<dbReference type="GO" id="GO:0004252">
    <property type="term" value="F:serine-type endopeptidase activity"/>
    <property type="evidence" value="ECO:0007669"/>
    <property type="project" value="UniProtKB-UniRule"/>
</dbReference>
<comment type="cofactor">
    <cofactor evidence="8">
        <name>Ca(2+)</name>
        <dbReference type="ChEBI" id="CHEBI:29108"/>
    </cofactor>
    <text evidence="8">Binds 1 Ca(2+) ion per subunit.</text>
</comment>
<feature type="chain" id="PRO_5043844284" evidence="9">
    <location>
        <begin position="18"/>
        <end position="634"/>
    </location>
</feature>
<dbReference type="PANTHER" id="PTHR14218">
    <property type="entry name" value="PROTEASE S8 TRIPEPTIDYL PEPTIDASE I CLN2"/>
    <property type="match status" value="1"/>
</dbReference>
<organism evidence="11 12">
    <name type="scientific">Favolaschia claudopus</name>
    <dbReference type="NCBI Taxonomy" id="2862362"/>
    <lineage>
        <taxon>Eukaryota</taxon>
        <taxon>Fungi</taxon>
        <taxon>Dikarya</taxon>
        <taxon>Basidiomycota</taxon>
        <taxon>Agaricomycotina</taxon>
        <taxon>Agaricomycetes</taxon>
        <taxon>Agaricomycetidae</taxon>
        <taxon>Agaricales</taxon>
        <taxon>Marasmiineae</taxon>
        <taxon>Mycenaceae</taxon>
        <taxon>Favolaschia</taxon>
    </lineage>
</organism>
<feature type="binding site" evidence="8">
    <location>
        <position position="613"/>
    </location>
    <ligand>
        <name>Ca(2+)</name>
        <dbReference type="ChEBI" id="CHEBI:29108"/>
    </ligand>
</feature>
<evidence type="ECO:0000313" key="12">
    <source>
        <dbReference type="Proteomes" id="UP001362999"/>
    </source>
</evidence>
<keyword evidence="7" id="KW-0865">Zymogen</keyword>
<accession>A0AAW0DT86</accession>
<evidence type="ECO:0000259" key="10">
    <source>
        <dbReference type="PROSITE" id="PS51695"/>
    </source>
</evidence>
<keyword evidence="12" id="KW-1185">Reference proteome</keyword>
<feature type="signal peptide" evidence="9">
    <location>
        <begin position="1"/>
        <end position="17"/>
    </location>
</feature>
<feature type="active site" description="Charge relay system" evidence="8">
    <location>
        <position position="549"/>
    </location>
</feature>
<comment type="subcellular location">
    <subcellularLocation>
        <location evidence="1">Secreted</location>
        <location evidence="1">Extracellular space</location>
    </subcellularLocation>
</comment>
<evidence type="ECO:0000256" key="4">
    <source>
        <dbReference type="ARBA" id="ARBA00022801"/>
    </source>
</evidence>